<protein>
    <submittedName>
        <fullName evidence="2">Uncharacterized protein</fullName>
    </submittedName>
</protein>
<dbReference type="RefSeq" id="WP_262574855.1">
    <property type="nucleotide sequence ID" value="NZ_JAOQKJ010000007.1"/>
</dbReference>
<evidence type="ECO:0000256" key="1">
    <source>
        <dbReference type="SAM" id="MobiDB-lite"/>
    </source>
</evidence>
<sequence>MTKNKGELKAAWEKTAEEICRLAEQRGTAACKESTEKRGSMPGEKRRRATGVCIGRLWP</sequence>
<feature type="region of interest" description="Disordered" evidence="1">
    <location>
        <begin position="31"/>
        <end position="50"/>
    </location>
</feature>
<reference evidence="2 3" key="1">
    <citation type="journal article" date="2021" name="ISME Commun">
        <title>Automated analysis of genomic sequences facilitates high-throughput and comprehensive description of bacteria.</title>
        <authorList>
            <person name="Hitch T.C.A."/>
        </authorList>
    </citation>
    <scope>NUCLEOTIDE SEQUENCE [LARGE SCALE GENOMIC DNA]</scope>
    <source>
        <strain evidence="2 3">Sanger_18</strain>
    </source>
</reference>
<evidence type="ECO:0000313" key="2">
    <source>
        <dbReference type="EMBL" id="MCU6744757.1"/>
    </source>
</evidence>
<comment type="caution">
    <text evidence="2">The sequence shown here is derived from an EMBL/GenBank/DDBJ whole genome shotgun (WGS) entry which is preliminary data.</text>
</comment>
<accession>A0ABT2T3J1</accession>
<organism evidence="2 3">
    <name type="scientific">Suilimivivens aceti</name>
    <dbReference type="NCBI Taxonomy" id="2981774"/>
    <lineage>
        <taxon>Bacteria</taxon>
        <taxon>Bacillati</taxon>
        <taxon>Bacillota</taxon>
        <taxon>Clostridia</taxon>
        <taxon>Lachnospirales</taxon>
        <taxon>Lachnospiraceae</taxon>
        <taxon>Suilimivivens</taxon>
    </lineage>
</organism>
<name>A0ABT2T3J1_9FIRM</name>
<proteinExistence type="predicted"/>
<evidence type="ECO:0000313" key="3">
    <source>
        <dbReference type="Proteomes" id="UP001652432"/>
    </source>
</evidence>
<keyword evidence="3" id="KW-1185">Reference proteome</keyword>
<gene>
    <name evidence="2" type="ORF">OCV77_09640</name>
</gene>
<dbReference type="EMBL" id="JAOQKJ010000007">
    <property type="protein sequence ID" value="MCU6744757.1"/>
    <property type="molecule type" value="Genomic_DNA"/>
</dbReference>
<dbReference type="Proteomes" id="UP001652432">
    <property type="component" value="Unassembled WGS sequence"/>
</dbReference>